<feature type="chain" id="PRO_5042902088" evidence="2">
    <location>
        <begin position="26"/>
        <end position="354"/>
    </location>
</feature>
<accession>A0AAP2D4S7</accession>
<dbReference type="PROSITE" id="PS51257">
    <property type="entry name" value="PROKAR_LIPOPROTEIN"/>
    <property type="match status" value="1"/>
</dbReference>
<dbReference type="Gene3D" id="2.40.420.20">
    <property type="match status" value="1"/>
</dbReference>
<feature type="signal peptide" evidence="2">
    <location>
        <begin position="1"/>
        <end position="25"/>
    </location>
</feature>
<sequence>MKRIRIFVLSSLAIIATLATMQACSDSKGNTRTIPSRSEPVPVKVMALEKNTAATAVIASGQLSTEDESILAFKIGGVVSRVLVKEGDAVKKGQLLATLDQTEIDATVAQARHGFEKAQRDYERTSHLYTDSVATLEQWQNAQTALDVAREQLAAARFNKSHAEIHAAGNGYVLSKFIHPGQVVGVGERALQCNVTSSGNWILKVSVSDKQWALLTVGEKATITIDAFPDQSFPAVISRKSETVDRQTGTFTVELRLEATRARLATGMFGSAKIQSAQTNTFWSVPYESVLDASGDEGFVFVTHDDKTAHKQRVTVASFDGEHINIRGGLEDAGKLIISGSAYLSDNSPITIIP</sequence>
<dbReference type="SUPFAM" id="SSF111369">
    <property type="entry name" value="HlyD-like secretion proteins"/>
    <property type="match status" value="1"/>
</dbReference>
<gene>
    <name evidence="5" type="ORF">KK078_00625</name>
</gene>
<proteinExistence type="inferred from homology"/>
<dbReference type="Gene3D" id="2.40.30.170">
    <property type="match status" value="1"/>
</dbReference>
<evidence type="ECO:0000259" key="4">
    <source>
        <dbReference type="Pfam" id="PF25973"/>
    </source>
</evidence>
<dbReference type="NCBIfam" id="TIGR01730">
    <property type="entry name" value="RND_mfp"/>
    <property type="match status" value="1"/>
</dbReference>
<dbReference type="InterPro" id="IPR006143">
    <property type="entry name" value="RND_pump_MFP"/>
</dbReference>
<feature type="domain" description="CusB-like beta-barrel" evidence="3">
    <location>
        <begin position="203"/>
        <end position="277"/>
    </location>
</feature>
<evidence type="ECO:0000259" key="3">
    <source>
        <dbReference type="Pfam" id="PF25954"/>
    </source>
</evidence>
<feature type="domain" description="CzcB-like barrel-sandwich hybrid" evidence="4">
    <location>
        <begin position="73"/>
        <end position="186"/>
    </location>
</feature>
<dbReference type="RefSeq" id="WP_254088288.1">
    <property type="nucleotide sequence ID" value="NZ_JAHESC010000001.1"/>
</dbReference>
<dbReference type="PANTHER" id="PTHR30469:SF15">
    <property type="entry name" value="HLYD FAMILY OF SECRETION PROTEINS"/>
    <property type="match status" value="1"/>
</dbReference>
<evidence type="ECO:0000256" key="2">
    <source>
        <dbReference type="SAM" id="SignalP"/>
    </source>
</evidence>
<dbReference type="Pfam" id="PF25973">
    <property type="entry name" value="BSH_CzcB"/>
    <property type="match status" value="1"/>
</dbReference>
<dbReference type="Proteomes" id="UP001319180">
    <property type="component" value="Unassembled WGS sequence"/>
</dbReference>
<dbReference type="PANTHER" id="PTHR30469">
    <property type="entry name" value="MULTIDRUG RESISTANCE PROTEIN MDTA"/>
    <property type="match status" value="1"/>
</dbReference>
<dbReference type="InterPro" id="IPR058792">
    <property type="entry name" value="Beta-barrel_RND_2"/>
</dbReference>
<keyword evidence="2" id="KW-0732">Signal</keyword>
<name>A0AAP2D4S7_9BACT</name>
<comment type="similarity">
    <text evidence="1">Belongs to the membrane fusion protein (MFP) (TC 8.A.1) family.</text>
</comment>
<protein>
    <submittedName>
        <fullName evidence="5">Efflux RND transporter periplasmic adaptor subunit</fullName>
    </submittedName>
</protein>
<evidence type="ECO:0000313" key="6">
    <source>
        <dbReference type="Proteomes" id="UP001319180"/>
    </source>
</evidence>
<dbReference type="InterPro" id="IPR058647">
    <property type="entry name" value="BSH_CzcB-like"/>
</dbReference>
<dbReference type="AlphaFoldDB" id="A0AAP2D4S7"/>
<dbReference type="EMBL" id="JAHESC010000001">
    <property type="protein sequence ID" value="MBT1685034.1"/>
    <property type="molecule type" value="Genomic_DNA"/>
</dbReference>
<evidence type="ECO:0000313" key="5">
    <source>
        <dbReference type="EMBL" id="MBT1685034.1"/>
    </source>
</evidence>
<keyword evidence="6" id="KW-1185">Reference proteome</keyword>
<dbReference type="GO" id="GO:1990281">
    <property type="term" value="C:efflux pump complex"/>
    <property type="evidence" value="ECO:0007669"/>
    <property type="project" value="TreeGrafter"/>
</dbReference>
<comment type="caution">
    <text evidence="5">The sequence shown here is derived from an EMBL/GenBank/DDBJ whole genome shotgun (WGS) entry which is preliminary data.</text>
</comment>
<dbReference type="Gene3D" id="1.10.287.470">
    <property type="entry name" value="Helix hairpin bin"/>
    <property type="match status" value="1"/>
</dbReference>
<dbReference type="GO" id="GO:0015562">
    <property type="term" value="F:efflux transmembrane transporter activity"/>
    <property type="evidence" value="ECO:0007669"/>
    <property type="project" value="TreeGrafter"/>
</dbReference>
<organism evidence="5 6">
    <name type="scientific">Dawidia soli</name>
    <dbReference type="NCBI Taxonomy" id="2782352"/>
    <lineage>
        <taxon>Bacteria</taxon>
        <taxon>Pseudomonadati</taxon>
        <taxon>Bacteroidota</taxon>
        <taxon>Cytophagia</taxon>
        <taxon>Cytophagales</taxon>
        <taxon>Chryseotaleaceae</taxon>
        <taxon>Dawidia</taxon>
    </lineage>
</organism>
<reference evidence="5 6" key="1">
    <citation type="submission" date="2021-05" db="EMBL/GenBank/DDBJ databases">
        <title>A Polyphasic approach of four new species of the genus Ohtaekwangia: Ohtaekwangia histidinii sp. nov., Ohtaekwangia cretensis sp. nov., Ohtaekwangia indiensis sp. nov., Ohtaekwangia reichenbachii sp. nov. from diverse environment.</title>
        <authorList>
            <person name="Octaviana S."/>
        </authorList>
    </citation>
    <scope>NUCLEOTIDE SEQUENCE [LARGE SCALE GENOMIC DNA]</scope>
    <source>
        <strain evidence="5 6">PWU37</strain>
    </source>
</reference>
<dbReference type="Gene3D" id="2.40.50.100">
    <property type="match status" value="1"/>
</dbReference>
<dbReference type="Pfam" id="PF25954">
    <property type="entry name" value="Beta-barrel_RND_2"/>
    <property type="match status" value="1"/>
</dbReference>
<evidence type="ECO:0000256" key="1">
    <source>
        <dbReference type="ARBA" id="ARBA00009477"/>
    </source>
</evidence>